<dbReference type="GeneID" id="41991727"/>
<dbReference type="EMBL" id="QKXC01000047">
    <property type="protein sequence ID" value="RBR25011.1"/>
    <property type="molecule type" value="Genomic_DNA"/>
</dbReference>
<evidence type="ECO:0000256" key="3">
    <source>
        <dbReference type="ARBA" id="ARBA00022806"/>
    </source>
</evidence>
<dbReference type="AlphaFoldDB" id="A0A366S6R1"/>
<dbReference type="GO" id="GO:0005524">
    <property type="term" value="F:ATP binding"/>
    <property type="evidence" value="ECO:0007669"/>
    <property type="project" value="UniProtKB-KW"/>
</dbReference>
<dbReference type="PANTHER" id="PTHR43788:SF13">
    <property type="entry name" value="REGULATOR OF NONSENSE TRANSCRIPTS 1"/>
    <property type="match status" value="1"/>
</dbReference>
<dbReference type="GO" id="GO:0016787">
    <property type="term" value="F:hydrolase activity"/>
    <property type="evidence" value="ECO:0007669"/>
    <property type="project" value="UniProtKB-KW"/>
</dbReference>
<keyword evidence="2" id="KW-0378">Hydrolase</keyword>
<accession>A0A366S6R1</accession>
<dbReference type="InterPro" id="IPR041679">
    <property type="entry name" value="DNA2/NAM7-like_C"/>
</dbReference>
<reference evidence="6 7" key="1">
    <citation type="submission" date="2018-06" db="EMBL/GenBank/DDBJ databases">
        <title>Fusarium incarnatum-equiseti species complex species 28.</title>
        <authorList>
            <person name="Gardiner D.M."/>
        </authorList>
    </citation>
    <scope>NUCLEOTIDE SEQUENCE [LARGE SCALE GENOMIC DNA]</scope>
    <source>
        <strain evidence="6 7">FIESC_28</strain>
    </source>
</reference>
<evidence type="ECO:0000313" key="7">
    <source>
        <dbReference type="Proteomes" id="UP000253153"/>
    </source>
</evidence>
<keyword evidence="4" id="KW-0067">ATP-binding</keyword>
<evidence type="ECO:0000256" key="4">
    <source>
        <dbReference type="ARBA" id="ARBA00022840"/>
    </source>
</evidence>
<keyword evidence="3" id="KW-0347">Helicase</keyword>
<dbReference type="PANTHER" id="PTHR43788">
    <property type="entry name" value="DNA2/NAM7 HELICASE FAMILY MEMBER"/>
    <property type="match status" value="1"/>
</dbReference>
<evidence type="ECO:0000256" key="2">
    <source>
        <dbReference type="ARBA" id="ARBA00022801"/>
    </source>
</evidence>
<organism evidence="6 7">
    <name type="scientific">Fusarium coffeatum</name>
    <dbReference type="NCBI Taxonomy" id="231269"/>
    <lineage>
        <taxon>Eukaryota</taxon>
        <taxon>Fungi</taxon>
        <taxon>Dikarya</taxon>
        <taxon>Ascomycota</taxon>
        <taxon>Pezizomycotina</taxon>
        <taxon>Sordariomycetes</taxon>
        <taxon>Hypocreomycetidae</taxon>
        <taxon>Hypocreales</taxon>
        <taxon>Nectriaceae</taxon>
        <taxon>Fusarium</taxon>
        <taxon>Fusarium incarnatum-equiseti species complex</taxon>
    </lineage>
</organism>
<dbReference type="RefSeq" id="XP_031019602.1">
    <property type="nucleotide sequence ID" value="XM_031156431.1"/>
</dbReference>
<dbReference type="InterPro" id="IPR050534">
    <property type="entry name" value="Coronavir_polyprotein_1ab"/>
</dbReference>
<protein>
    <recommendedName>
        <fullName evidence="5">DNA2/NAM7 helicase-like C-terminal domain-containing protein</fullName>
    </recommendedName>
</protein>
<dbReference type="Gene3D" id="3.40.50.300">
    <property type="entry name" value="P-loop containing nucleotide triphosphate hydrolases"/>
    <property type="match status" value="1"/>
</dbReference>
<evidence type="ECO:0000256" key="1">
    <source>
        <dbReference type="ARBA" id="ARBA00022741"/>
    </source>
</evidence>
<dbReference type="GO" id="GO:0043139">
    <property type="term" value="F:5'-3' DNA helicase activity"/>
    <property type="evidence" value="ECO:0007669"/>
    <property type="project" value="TreeGrafter"/>
</dbReference>
<proteinExistence type="predicted"/>
<keyword evidence="1" id="KW-0547">Nucleotide-binding</keyword>
<keyword evidence="7" id="KW-1185">Reference proteome</keyword>
<feature type="domain" description="DNA2/NAM7 helicase-like C-terminal" evidence="5">
    <location>
        <begin position="219"/>
        <end position="329"/>
    </location>
</feature>
<dbReference type="Proteomes" id="UP000253153">
    <property type="component" value="Unassembled WGS sequence"/>
</dbReference>
<comment type="caution">
    <text evidence="6">The sequence shown here is derived from an EMBL/GenBank/DDBJ whole genome shotgun (WGS) entry which is preliminary data.</text>
</comment>
<sequence>MPPKKADSRACALWLLKSKAIIGGEALGLPRLIPNLSIRFHAPYCGKLYVAMVMSLPLGEYLKTTVFNNHAEVAKDLTVTLCFYKRKFQIKSADKLSDELCVLIMGQQDTSNNELFNLPAFCFPFYDRLHGALERIGIDAASHFPVMRLYSMEGEVSSSSMFKGPIEAESTDFDFWVTSDFKSGYQNIVSRKTKPEAETWAIDKHIGLAASPWWVPILLYNQGQCDKAFEGAIALISDTEITPNDIVMITPYRGNLECLESIRNAKAKGIPDIANIPINTTDSFQGRSGYVVILVLGVNQSSGPRFVANKNRLCVGTTRHVGALFVFGEVDTVPEAMAVAEKNKTSL</sequence>
<evidence type="ECO:0000313" key="6">
    <source>
        <dbReference type="EMBL" id="RBR25011.1"/>
    </source>
</evidence>
<name>A0A366S6R1_9HYPO</name>
<gene>
    <name evidence="6" type="ORF">FIESC28_02281</name>
</gene>
<dbReference type="Pfam" id="PF13087">
    <property type="entry name" value="AAA_12"/>
    <property type="match status" value="1"/>
</dbReference>
<dbReference type="OrthoDB" id="5106090at2759"/>
<dbReference type="InterPro" id="IPR027417">
    <property type="entry name" value="P-loop_NTPase"/>
</dbReference>
<evidence type="ECO:0000259" key="5">
    <source>
        <dbReference type="Pfam" id="PF13087"/>
    </source>
</evidence>